<feature type="domain" description="Putative restriction endonuclease" evidence="1">
    <location>
        <begin position="1"/>
        <end position="146"/>
    </location>
</feature>
<accession>A0ABQ0JSN4</accession>
<proteinExistence type="predicted"/>
<protein>
    <submittedName>
        <fullName evidence="2">Uncharacterized conserved protein</fullName>
    </submittedName>
</protein>
<dbReference type="Proteomes" id="UP000032309">
    <property type="component" value="Unassembled WGS sequence"/>
</dbReference>
<dbReference type="EMBL" id="BAFN01000001">
    <property type="protein sequence ID" value="GAN31729.1"/>
    <property type="molecule type" value="Genomic_DNA"/>
</dbReference>
<dbReference type="PANTHER" id="PTHR34107:SF4">
    <property type="entry name" value="SLL1222 PROTEIN"/>
    <property type="match status" value="1"/>
</dbReference>
<organism evidence="2 3">
    <name type="scientific">Candidatus Brocadia sinica JPN1</name>
    <dbReference type="NCBI Taxonomy" id="1197129"/>
    <lineage>
        <taxon>Bacteria</taxon>
        <taxon>Pseudomonadati</taxon>
        <taxon>Planctomycetota</taxon>
        <taxon>Candidatus Brocadiia</taxon>
        <taxon>Candidatus Brocadiales</taxon>
        <taxon>Candidatus Brocadiaceae</taxon>
        <taxon>Candidatus Brocadia</taxon>
    </lineage>
</organism>
<comment type="caution">
    <text evidence="2">The sequence shown here is derived from an EMBL/GenBank/DDBJ whole genome shotgun (WGS) entry which is preliminary data.</text>
</comment>
<dbReference type="PANTHER" id="PTHR34107">
    <property type="entry name" value="SLL0198 PROTEIN-RELATED"/>
    <property type="match status" value="1"/>
</dbReference>
<evidence type="ECO:0000259" key="1">
    <source>
        <dbReference type="Pfam" id="PF05685"/>
    </source>
</evidence>
<evidence type="ECO:0000313" key="2">
    <source>
        <dbReference type="EMBL" id="GAN31729.1"/>
    </source>
</evidence>
<dbReference type="InterPro" id="IPR008538">
    <property type="entry name" value="Uma2"/>
</dbReference>
<dbReference type="Pfam" id="PF05685">
    <property type="entry name" value="Uma2"/>
    <property type="match status" value="1"/>
</dbReference>
<evidence type="ECO:0000313" key="3">
    <source>
        <dbReference type="Proteomes" id="UP000032309"/>
    </source>
</evidence>
<gene>
    <name evidence="2" type="ORF">BROSI_A0233</name>
</gene>
<dbReference type="SUPFAM" id="SSF52980">
    <property type="entry name" value="Restriction endonuclease-like"/>
    <property type="match status" value="1"/>
</dbReference>
<name>A0ABQ0JSN4_9BACT</name>
<dbReference type="InterPro" id="IPR012296">
    <property type="entry name" value="Nuclease_put_TT1808"/>
</dbReference>
<sequence length="153" mass="17822">MMPSPNEPHQRISAEIEYLLQSYVKKHKTGFVYDAPFDVVLSDEDIVQPDIIYVSKERRNIITHNNIQGAPDLVVEIFSPKISYRDREIKRKLYYKYGVKEYWIVDPIKQTVEVLSRDVAGYKKTGMYDVDTPLSSPLLPDLSMNLKSVFYET</sequence>
<reference evidence="3" key="1">
    <citation type="journal article" date="2015" name="Genome Announc.">
        <title>Draft Genome Sequence of an Anaerobic Ammonium-Oxidizing Bacterium, "Candidatus Brocadia sinica".</title>
        <authorList>
            <person name="Oshiki M."/>
            <person name="Shinyako-Hata K."/>
            <person name="Satoh H."/>
            <person name="Okabe S."/>
        </authorList>
    </citation>
    <scope>NUCLEOTIDE SEQUENCE [LARGE SCALE GENOMIC DNA]</scope>
    <source>
        <strain evidence="3">JPN1</strain>
    </source>
</reference>
<dbReference type="InterPro" id="IPR011335">
    <property type="entry name" value="Restrct_endonuc-II-like"/>
</dbReference>
<dbReference type="Gene3D" id="3.90.1570.10">
    <property type="entry name" value="tt1808, chain A"/>
    <property type="match status" value="1"/>
</dbReference>
<dbReference type="CDD" id="cd06260">
    <property type="entry name" value="DUF820-like"/>
    <property type="match status" value="1"/>
</dbReference>
<keyword evidence="3" id="KW-1185">Reference proteome</keyword>